<dbReference type="EMBL" id="LGCM01000013">
    <property type="protein sequence ID" value="KPL90085.1"/>
    <property type="molecule type" value="Genomic_DNA"/>
</dbReference>
<dbReference type="CDD" id="cd03225">
    <property type="entry name" value="ABC_cobalt_CbiO_domain1"/>
    <property type="match status" value="1"/>
</dbReference>
<sequence>MTNPVIECQNVWHIYGGSVTAVQDVSLKIYPGEIIGIIGQNGSGKTTLVKHFNGLLKPTKGKVLVNGRDTGPMRVQELSASVGYVFQNPNHQLFARTVEAELEFGPRNLGLPEDEVIDRREKAIEFFGLEPLRHSHPYRIGFPLRKLVGMASVYTMRPAVFILDEPTTGQDNVTTRIVYRLIHRLRDEGSTVLCVAHDMILLAEVVERMVVMRDSLLIADARPREVFSDRALMGSTHLLPPQITELTLRLKEQGKLPQVSLSVSESLDVFAPLFGGKSEGGQA</sequence>
<organism evidence="10 11">
    <name type="scientific">Levilinea saccharolytica</name>
    <dbReference type="NCBI Taxonomy" id="229921"/>
    <lineage>
        <taxon>Bacteria</taxon>
        <taxon>Bacillati</taxon>
        <taxon>Chloroflexota</taxon>
        <taxon>Anaerolineae</taxon>
        <taxon>Anaerolineales</taxon>
        <taxon>Anaerolineaceae</taxon>
        <taxon>Levilinea</taxon>
    </lineage>
</organism>
<proteinExistence type="inferred from homology"/>
<dbReference type="Gene3D" id="3.40.50.300">
    <property type="entry name" value="P-loop containing nucleotide triphosphate hydrolases"/>
    <property type="match status" value="1"/>
</dbReference>
<dbReference type="FunFam" id="3.40.50.300:FF:000224">
    <property type="entry name" value="Energy-coupling factor transporter ATP-binding protein EcfA"/>
    <property type="match status" value="1"/>
</dbReference>
<evidence type="ECO:0000256" key="5">
    <source>
        <dbReference type="ARBA" id="ARBA00022741"/>
    </source>
</evidence>
<evidence type="ECO:0000256" key="8">
    <source>
        <dbReference type="ARBA" id="ARBA00023136"/>
    </source>
</evidence>
<keyword evidence="3" id="KW-0813">Transport</keyword>
<evidence type="ECO:0000256" key="4">
    <source>
        <dbReference type="ARBA" id="ARBA00022475"/>
    </source>
</evidence>
<accession>A0A0P6YHX3</accession>
<protein>
    <recommendedName>
        <fullName evidence="9">ABC transporter domain-containing protein</fullName>
    </recommendedName>
</protein>
<dbReference type="InterPro" id="IPR027417">
    <property type="entry name" value="P-loop_NTPase"/>
</dbReference>
<dbReference type="RefSeq" id="WP_062416703.1">
    <property type="nucleotide sequence ID" value="NZ_DF967974.1"/>
</dbReference>
<evidence type="ECO:0000313" key="11">
    <source>
        <dbReference type="Proteomes" id="UP000050501"/>
    </source>
</evidence>
<evidence type="ECO:0000256" key="3">
    <source>
        <dbReference type="ARBA" id="ARBA00022448"/>
    </source>
</evidence>
<evidence type="ECO:0000256" key="7">
    <source>
        <dbReference type="ARBA" id="ARBA00022967"/>
    </source>
</evidence>
<dbReference type="STRING" id="229921.ADN01_02730"/>
<name>A0A0P6YHX3_9CHLR</name>
<dbReference type="Proteomes" id="UP000050501">
    <property type="component" value="Unassembled WGS sequence"/>
</dbReference>
<dbReference type="PANTHER" id="PTHR43553:SF21">
    <property type="entry name" value="ABC TRANSPORTER ATP-BINDING PROTEIN MA_1418-RELATED"/>
    <property type="match status" value="1"/>
</dbReference>
<keyword evidence="7" id="KW-1278">Translocase</keyword>
<dbReference type="SUPFAM" id="SSF52540">
    <property type="entry name" value="P-loop containing nucleoside triphosphate hydrolases"/>
    <property type="match status" value="1"/>
</dbReference>
<dbReference type="GO" id="GO:0016887">
    <property type="term" value="F:ATP hydrolysis activity"/>
    <property type="evidence" value="ECO:0007669"/>
    <property type="project" value="InterPro"/>
</dbReference>
<comment type="subcellular location">
    <subcellularLocation>
        <location evidence="1">Cell membrane</location>
    </subcellularLocation>
</comment>
<evidence type="ECO:0000259" key="9">
    <source>
        <dbReference type="PROSITE" id="PS50893"/>
    </source>
</evidence>
<dbReference type="PROSITE" id="PS50893">
    <property type="entry name" value="ABC_TRANSPORTER_2"/>
    <property type="match status" value="1"/>
</dbReference>
<gene>
    <name evidence="10" type="ORF">ADN01_02730</name>
</gene>
<keyword evidence="6" id="KW-0067">ATP-binding</keyword>
<dbReference type="OrthoDB" id="9784332at2"/>
<dbReference type="InterPro" id="IPR050095">
    <property type="entry name" value="ECF_ABC_transporter_ATP-bd"/>
</dbReference>
<keyword evidence="11" id="KW-1185">Reference proteome</keyword>
<evidence type="ECO:0000256" key="6">
    <source>
        <dbReference type="ARBA" id="ARBA00022840"/>
    </source>
</evidence>
<dbReference type="GO" id="GO:0005524">
    <property type="term" value="F:ATP binding"/>
    <property type="evidence" value="ECO:0007669"/>
    <property type="project" value="UniProtKB-KW"/>
</dbReference>
<dbReference type="GO" id="GO:0043190">
    <property type="term" value="C:ATP-binding cassette (ABC) transporter complex"/>
    <property type="evidence" value="ECO:0007669"/>
    <property type="project" value="TreeGrafter"/>
</dbReference>
<dbReference type="SMART" id="SM00382">
    <property type="entry name" value="AAA"/>
    <property type="match status" value="1"/>
</dbReference>
<dbReference type="InterPro" id="IPR015856">
    <property type="entry name" value="ABC_transpr_CbiO/EcfA_su"/>
</dbReference>
<dbReference type="InterPro" id="IPR003439">
    <property type="entry name" value="ABC_transporter-like_ATP-bd"/>
</dbReference>
<keyword evidence="8" id="KW-0472">Membrane</keyword>
<dbReference type="InterPro" id="IPR003593">
    <property type="entry name" value="AAA+_ATPase"/>
</dbReference>
<keyword evidence="5" id="KW-0547">Nucleotide-binding</keyword>
<dbReference type="GO" id="GO:0042626">
    <property type="term" value="F:ATPase-coupled transmembrane transporter activity"/>
    <property type="evidence" value="ECO:0007669"/>
    <property type="project" value="TreeGrafter"/>
</dbReference>
<evidence type="ECO:0000256" key="1">
    <source>
        <dbReference type="ARBA" id="ARBA00004236"/>
    </source>
</evidence>
<reference evidence="10 11" key="1">
    <citation type="submission" date="2015-07" db="EMBL/GenBank/DDBJ databases">
        <title>Genome sequence of Levilinea saccharolytica DSM 16555.</title>
        <authorList>
            <person name="Hemp J."/>
            <person name="Ward L.M."/>
            <person name="Pace L.A."/>
            <person name="Fischer W.W."/>
        </authorList>
    </citation>
    <scope>NUCLEOTIDE SEQUENCE [LARGE SCALE GENOMIC DNA]</scope>
    <source>
        <strain evidence="10 11">KIBI-1</strain>
    </source>
</reference>
<dbReference type="Pfam" id="PF00005">
    <property type="entry name" value="ABC_tran"/>
    <property type="match status" value="1"/>
</dbReference>
<dbReference type="PANTHER" id="PTHR43553">
    <property type="entry name" value="HEAVY METAL TRANSPORTER"/>
    <property type="match status" value="1"/>
</dbReference>
<dbReference type="AlphaFoldDB" id="A0A0P6YHX3"/>
<keyword evidence="4" id="KW-1003">Cell membrane</keyword>
<evidence type="ECO:0000256" key="2">
    <source>
        <dbReference type="ARBA" id="ARBA00005417"/>
    </source>
</evidence>
<comment type="caution">
    <text evidence="10">The sequence shown here is derived from an EMBL/GenBank/DDBJ whole genome shotgun (WGS) entry which is preliminary data.</text>
</comment>
<comment type="similarity">
    <text evidence="2">Belongs to the ABC transporter superfamily.</text>
</comment>
<feature type="domain" description="ABC transporter" evidence="9">
    <location>
        <begin position="6"/>
        <end position="239"/>
    </location>
</feature>
<evidence type="ECO:0000313" key="10">
    <source>
        <dbReference type="EMBL" id="KPL90085.1"/>
    </source>
</evidence>